<evidence type="ECO:0000313" key="3">
    <source>
        <dbReference type="Proteomes" id="UP000242715"/>
    </source>
</evidence>
<dbReference type="AlphaFoldDB" id="A0A2Z6PE42"/>
<dbReference type="Proteomes" id="UP000242715">
    <property type="component" value="Unassembled WGS sequence"/>
</dbReference>
<dbReference type="InterPro" id="IPR026960">
    <property type="entry name" value="RVT-Znf"/>
</dbReference>
<keyword evidence="3" id="KW-1185">Reference proteome</keyword>
<feature type="domain" description="Reverse transcriptase zinc-binding" evidence="1">
    <location>
        <begin position="127"/>
        <end position="195"/>
    </location>
</feature>
<dbReference type="EMBL" id="DF973959">
    <property type="protein sequence ID" value="GAU43159.1"/>
    <property type="molecule type" value="Genomic_DNA"/>
</dbReference>
<sequence>MRLLCVVKWERFKSFIWAFPLGGDPRRLGFWEPVLACLRNRLSGWKSHFVSFGGCLVLLKSGGVRTLGKPLGLAGKLFVYVRSMKVGGESSGSSLRGGEREIESWGQRRSSWWREITHIRDNEGGVGEGLIWHTLVPLKVFIFAWRLLRDTLPTKANLVTRGIISSEAHYCVSGCGAIESAQRLFISCITFGSLWSLASSWIGSPLVDSHTPSDHFIWFTSSAGNLRARRSFMKSTGLHLGCVE</sequence>
<dbReference type="Pfam" id="PF13966">
    <property type="entry name" value="zf-RVT"/>
    <property type="match status" value="1"/>
</dbReference>
<evidence type="ECO:0000259" key="1">
    <source>
        <dbReference type="Pfam" id="PF13966"/>
    </source>
</evidence>
<evidence type="ECO:0000313" key="2">
    <source>
        <dbReference type="EMBL" id="GAU43159.1"/>
    </source>
</evidence>
<reference evidence="3" key="1">
    <citation type="journal article" date="2017" name="Front. Plant Sci.">
        <title>Climate Clever Clovers: New Paradigm to Reduce the Environmental Footprint of Ruminants by Breeding Low Methanogenic Forages Utilizing Haplotype Variation.</title>
        <authorList>
            <person name="Kaur P."/>
            <person name="Appels R."/>
            <person name="Bayer P.E."/>
            <person name="Keeble-Gagnere G."/>
            <person name="Wang J."/>
            <person name="Hirakawa H."/>
            <person name="Shirasawa K."/>
            <person name="Vercoe P."/>
            <person name="Stefanova K."/>
            <person name="Durmic Z."/>
            <person name="Nichols P."/>
            <person name="Revell C."/>
            <person name="Isobe S.N."/>
            <person name="Edwards D."/>
            <person name="Erskine W."/>
        </authorList>
    </citation>
    <scope>NUCLEOTIDE SEQUENCE [LARGE SCALE GENOMIC DNA]</scope>
    <source>
        <strain evidence="3">cv. Daliak</strain>
    </source>
</reference>
<name>A0A2Z6PE42_TRISU</name>
<gene>
    <name evidence="2" type="ORF">TSUD_246990</name>
</gene>
<accession>A0A2Z6PE42</accession>
<protein>
    <recommendedName>
        <fullName evidence="1">Reverse transcriptase zinc-binding domain-containing protein</fullName>
    </recommendedName>
</protein>
<organism evidence="2 3">
    <name type="scientific">Trifolium subterraneum</name>
    <name type="common">Subterranean clover</name>
    <dbReference type="NCBI Taxonomy" id="3900"/>
    <lineage>
        <taxon>Eukaryota</taxon>
        <taxon>Viridiplantae</taxon>
        <taxon>Streptophyta</taxon>
        <taxon>Embryophyta</taxon>
        <taxon>Tracheophyta</taxon>
        <taxon>Spermatophyta</taxon>
        <taxon>Magnoliopsida</taxon>
        <taxon>eudicotyledons</taxon>
        <taxon>Gunneridae</taxon>
        <taxon>Pentapetalae</taxon>
        <taxon>rosids</taxon>
        <taxon>fabids</taxon>
        <taxon>Fabales</taxon>
        <taxon>Fabaceae</taxon>
        <taxon>Papilionoideae</taxon>
        <taxon>50 kb inversion clade</taxon>
        <taxon>NPAAA clade</taxon>
        <taxon>Hologalegina</taxon>
        <taxon>IRL clade</taxon>
        <taxon>Trifolieae</taxon>
        <taxon>Trifolium</taxon>
    </lineage>
</organism>
<dbReference type="OrthoDB" id="1436790at2759"/>
<proteinExistence type="predicted"/>